<dbReference type="Gene3D" id="3.30.70.270">
    <property type="match status" value="1"/>
</dbReference>
<dbReference type="PANTHER" id="PTHR24559:SF436">
    <property type="entry name" value="RNA-DIRECTED DNA POLYMERASE HOMOLOG"/>
    <property type="match status" value="1"/>
</dbReference>
<dbReference type="InterPro" id="IPR036397">
    <property type="entry name" value="RNaseH_sf"/>
</dbReference>
<dbReference type="Gene3D" id="3.10.10.10">
    <property type="entry name" value="HIV Type 1 Reverse Transcriptase, subunit A, domain 1"/>
    <property type="match status" value="1"/>
</dbReference>
<dbReference type="Pfam" id="PF00078">
    <property type="entry name" value="RVT_1"/>
    <property type="match status" value="1"/>
</dbReference>
<dbReference type="InterPro" id="IPR053134">
    <property type="entry name" value="RNA-dir_DNA_polymerase"/>
</dbReference>
<protein>
    <recommendedName>
        <fullName evidence="5">Transposon Ty3-I Gag-Pol polyprotein</fullName>
    </recommendedName>
</protein>
<evidence type="ECO:0000259" key="3">
    <source>
        <dbReference type="PROSITE" id="PS50994"/>
    </source>
</evidence>
<dbReference type="InterPro" id="IPR000477">
    <property type="entry name" value="RT_dom"/>
</dbReference>
<dbReference type="Pfam" id="PF03732">
    <property type="entry name" value="Retrotrans_gag"/>
    <property type="match status" value="1"/>
</dbReference>
<evidence type="ECO:0000256" key="1">
    <source>
        <dbReference type="SAM" id="MobiDB-lite"/>
    </source>
</evidence>
<evidence type="ECO:0000259" key="2">
    <source>
        <dbReference type="PROSITE" id="PS50878"/>
    </source>
</evidence>
<dbReference type="InterPro" id="IPR012337">
    <property type="entry name" value="RNaseH-like_sf"/>
</dbReference>
<dbReference type="SUPFAM" id="SSF53098">
    <property type="entry name" value="Ribonuclease H-like"/>
    <property type="match status" value="1"/>
</dbReference>
<dbReference type="SUPFAM" id="SSF56672">
    <property type="entry name" value="DNA/RNA polymerases"/>
    <property type="match status" value="1"/>
</dbReference>
<accession>A5AN22</accession>
<organism evidence="4">
    <name type="scientific">Vitis vinifera</name>
    <name type="common">Grape</name>
    <dbReference type="NCBI Taxonomy" id="29760"/>
    <lineage>
        <taxon>Eukaryota</taxon>
        <taxon>Viridiplantae</taxon>
        <taxon>Streptophyta</taxon>
        <taxon>Embryophyta</taxon>
        <taxon>Tracheophyta</taxon>
        <taxon>Spermatophyta</taxon>
        <taxon>Magnoliopsida</taxon>
        <taxon>eudicotyledons</taxon>
        <taxon>Gunneridae</taxon>
        <taxon>Pentapetalae</taxon>
        <taxon>rosids</taxon>
        <taxon>Vitales</taxon>
        <taxon>Vitaceae</taxon>
        <taxon>Viteae</taxon>
        <taxon>Vitis</taxon>
    </lineage>
</organism>
<dbReference type="GO" id="GO:0003676">
    <property type="term" value="F:nucleic acid binding"/>
    <property type="evidence" value="ECO:0007669"/>
    <property type="project" value="InterPro"/>
</dbReference>
<proteinExistence type="predicted"/>
<dbReference type="AlphaFoldDB" id="A5AN22"/>
<dbReference type="PROSITE" id="PS50994">
    <property type="entry name" value="INTEGRASE"/>
    <property type="match status" value="1"/>
</dbReference>
<feature type="domain" description="Reverse transcriptase" evidence="2">
    <location>
        <begin position="545"/>
        <end position="726"/>
    </location>
</feature>
<dbReference type="InterPro" id="IPR021109">
    <property type="entry name" value="Peptidase_aspartic_dom_sf"/>
</dbReference>
<dbReference type="PROSITE" id="PS50878">
    <property type="entry name" value="RT_POL"/>
    <property type="match status" value="1"/>
</dbReference>
<evidence type="ECO:0008006" key="5">
    <source>
        <dbReference type="Google" id="ProtNLM"/>
    </source>
</evidence>
<feature type="domain" description="Integrase catalytic" evidence="3">
    <location>
        <begin position="807"/>
        <end position="938"/>
    </location>
</feature>
<feature type="region of interest" description="Disordered" evidence="1">
    <location>
        <begin position="276"/>
        <end position="327"/>
    </location>
</feature>
<dbReference type="InterPro" id="IPR001584">
    <property type="entry name" value="Integrase_cat-core"/>
</dbReference>
<dbReference type="GO" id="GO:0015074">
    <property type="term" value="P:DNA integration"/>
    <property type="evidence" value="ECO:0007669"/>
    <property type="project" value="InterPro"/>
</dbReference>
<dbReference type="PANTHER" id="PTHR24559">
    <property type="entry name" value="TRANSPOSON TY3-I GAG-POL POLYPROTEIN"/>
    <property type="match status" value="1"/>
</dbReference>
<feature type="compositionally biased region" description="Basic and acidic residues" evidence="1">
    <location>
        <begin position="297"/>
        <end position="327"/>
    </location>
</feature>
<reference evidence="4" key="1">
    <citation type="journal article" date="2007" name="PLoS ONE">
        <title>The first genome sequence of an elite grapevine cultivar (Pinot noir Vitis vinifera L.): coping with a highly heterozygous genome.</title>
        <authorList>
            <person name="Velasco R."/>
            <person name="Zharkikh A."/>
            <person name="Troggio M."/>
            <person name="Cartwright D.A."/>
            <person name="Cestaro A."/>
            <person name="Pruss D."/>
            <person name="Pindo M."/>
            <person name="FitzGerald L.M."/>
            <person name="Vezzulli S."/>
            <person name="Reid J."/>
            <person name="Malacarne G."/>
            <person name="Iliev D."/>
            <person name="Coppola G."/>
            <person name="Wardell B."/>
            <person name="Micheletti D."/>
            <person name="Macalma T."/>
            <person name="Facci M."/>
            <person name="Mitchell J.T."/>
            <person name="Perazzolli M."/>
            <person name="Eldredge G."/>
            <person name="Gatto P."/>
            <person name="Oyzerski R."/>
            <person name="Moretto M."/>
            <person name="Gutin N."/>
            <person name="Stefanini M."/>
            <person name="Chen Y."/>
            <person name="Segala C."/>
            <person name="Davenport C."/>
            <person name="Dematte L."/>
            <person name="Mraz A."/>
            <person name="Battilana J."/>
            <person name="Stormo K."/>
            <person name="Costa F."/>
            <person name="Tao Q."/>
            <person name="Si-Ammour A."/>
            <person name="Harkins T."/>
            <person name="Lackey A."/>
            <person name="Perbost C."/>
            <person name="Taillon B."/>
            <person name="Stella A."/>
            <person name="Solovyev V."/>
            <person name="Fawcett J.A."/>
            <person name="Sterck L."/>
            <person name="Vandepoele K."/>
            <person name="Grando S.M."/>
            <person name="Toppo S."/>
            <person name="Moser C."/>
            <person name="Lanchbury J."/>
            <person name="Bogden R."/>
            <person name="Skolnick M."/>
            <person name="Sgaramella V."/>
            <person name="Bhatnagar S.K."/>
            <person name="Fontana P."/>
            <person name="Gutin A."/>
            <person name="Van de Peer Y."/>
            <person name="Salamini F."/>
            <person name="Viola R."/>
        </authorList>
    </citation>
    <scope>NUCLEOTIDE SEQUENCE</scope>
</reference>
<dbReference type="EMBL" id="AM430505">
    <property type="protein sequence ID" value="CAN60430.1"/>
    <property type="molecule type" value="Genomic_DNA"/>
</dbReference>
<sequence length="938" mass="107909">MEARLAKVELAMADTREMVDLIKQGMEKGLEDLREQIQDLRDGVLGSQVQPVSHEEFMSFQDKVMTMFASVESMMEALAARMETRDQEIRQELAIYKTVVSARVMATHEAPRVEVPKPHTFSGKRDAKELDNFLWHMERYFKVIALMDKATKVRPATLYLTDNATLWWRRRFANIERGTCTVDTWDAFKREIKRQFYPEDVAYLARKSLKRLKHTGLIREYVKEFSTLMLEIPNMTEKELLFNFMDNLQSCAEQELRRHGIQDLATAMAVAESLVDYRREDSSKPKPPSKGNQAKGGGDKRSQGHTSKERSSKGPSGKDGKGKDKRKEFTPRTNCFLCDGAIHNFVSEDEAKRLELQASKKGGWLKAVNSTAKPSHGVARGVTMHIGSWKGRVNFTVAPMDDFKMVLRMDFLQKAKAVPLPFLRLMAILEEEKSCMVHTVTEGTLKTPMLSAMQVKKGLKRKKVTYLATLKEERDDGSGEPMPKEIKGVLDEFKDVMPPELPKRLPPRREEDHKIELEPETKPPAMGPYRMAPPELEELRRQLKELLDAGFIQPSKVPYGAPVLFQKKHDGSLRMCIDYRALNKVTVKNKYPIPLIVDLFDQLGRARYFTKLDLRSGYYQVRIAEGDEPKTTCVTRYGSYEFLVMPFGLTNAPATFYTLMNNIFHPYLDKFVVVYLDDIVIYSNTLKEHVEHLRKVFKILRQNELYVKKEKCSFAKEEVSFLGHRIRDGKLMMDDSKGKPSRNGIHQPRCQQAFEDLKKVVTEEPVLALPDHTKVFEVEAYVRTYLVCQQDKVEQQQPRGLLEPLPIAERPWDSVTMDFIIGLPKSEDNGSIIVVVDRFSKYATFIAASTDCTAEETSRLFLKHVVKYWGLPKFIISDRDPRFTGKFWTELFKLMGSELHFSTSFHPQTNGQTERVNALLELYLRHFMSANQKIELNC</sequence>
<dbReference type="CDD" id="cd00303">
    <property type="entry name" value="retropepsin_like"/>
    <property type="match status" value="1"/>
</dbReference>
<gene>
    <name evidence="4" type="ORF">VITISV_021534</name>
</gene>
<dbReference type="Gene3D" id="3.30.420.10">
    <property type="entry name" value="Ribonuclease H-like superfamily/Ribonuclease H"/>
    <property type="match status" value="1"/>
</dbReference>
<dbReference type="InterPro" id="IPR043128">
    <property type="entry name" value="Rev_trsase/Diguanyl_cyclase"/>
</dbReference>
<dbReference type="CDD" id="cd01647">
    <property type="entry name" value="RT_LTR"/>
    <property type="match status" value="1"/>
</dbReference>
<evidence type="ECO:0000313" key="4">
    <source>
        <dbReference type="EMBL" id="CAN60430.1"/>
    </source>
</evidence>
<name>A5AN22_VITVI</name>
<dbReference type="InterPro" id="IPR005162">
    <property type="entry name" value="Retrotrans_gag_dom"/>
</dbReference>
<dbReference type="InterPro" id="IPR043502">
    <property type="entry name" value="DNA/RNA_pol_sf"/>
</dbReference>
<dbReference type="Gene3D" id="2.40.70.10">
    <property type="entry name" value="Acid Proteases"/>
    <property type="match status" value="1"/>
</dbReference>